<evidence type="ECO:0000256" key="8">
    <source>
        <dbReference type="RuleBase" id="RU369061"/>
    </source>
</evidence>
<evidence type="ECO:0000313" key="10">
    <source>
        <dbReference type="EMBL" id="MDC0828432.1"/>
    </source>
</evidence>
<reference evidence="10" key="3">
    <citation type="submission" date="2023-01" db="EMBL/GenBank/DDBJ databases">
        <title>Human gut microbiome strain richness.</title>
        <authorList>
            <person name="Chen-Liaw A."/>
        </authorList>
    </citation>
    <scope>NUCLEOTIDE SEQUENCE</scope>
    <source>
        <strain evidence="10">D55st1_G4_D55t1_190419</strain>
    </source>
</reference>
<dbReference type="PROSITE" id="PS00584">
    <property type="entry name" value="PFKB_KINASES_2"/>
    <property type="match status" value="1"/>
</dbReference>
<dbReference type="GO" id="GO:0008662">
    <property type="term" value="F:1-phosphofructokinase activity"/>
    <property type="evidence" value="ECO:0007669"/>
    <property type="project" value="UniProtKB-UniRule"/>
</dbReference>
<dbReference type="GO" id="GO:0005524">
    <property type="term" value="F:ATP binding"/>
    <property type="evidence" value="ECO:0007669"/>
    <property type="project" value="UniProtKB-UniRule"/>
</dbReference>
<keyword evidence="3 7" id="KW-0547">Nucleotide-binding</keyword>
<dbReference type="GO" id="GO:2001059">
    <property type="term" value="P:D-tagatose 6-phosphate catabolic process"/>
    <property type="evidence" value="ECO:0007669"/>
    <property type="project" value="UniProtKB-UniPathway"/>
</dbReference>
<dbReference type="RefSeq" id="WP_022356408.1">
    <property type="nucleotide sequence ID" value="NZ_CALHAA010000017.1"/>
</dbReference>
<dbReference type="AlphaFoldDB" id="A0A1Y3VJC9"/>
<comment type="function">
    <text evidence="8">Catalyzes the ATP-dependent phosphorylation of fructose-l-phosphate to fructose-l,6-bisphosphate.</text>
</comment>
<dbReference type="Gene3D" id="3.40.1190.20">
    <property type="match status" value="1"/>
</dbReference>
<reference evidence="12" key="1">
    <citation type="submission" date="2017-04" db="EMBL/GenBank/DDBJ databases">
        <title>Function of individual gut microbiota members based on whole genome sequencing of pure cultures obtained from chicken caecum.</title>
        <authorList>
            <person name="Medvecky M."/>
            <person name="Cejkova D."/>
            <person name="Polansky O."/>
            <person name="Karasova D."/>
            <person name="Kubasova T."/>
            <person name="Cizek A."/>
            <person name="Rychlik I."/>
        </authorList>
    </citation>
    <scope>NUCLEOTIDE SEQUENCE [LARGE SCALE GENOMIC DNA]</scope>
    <source>
        <strain evidence="12">An178</strain>
    </source>
</reference>
<evidence type="ECO:0000256" key="4">
    <source>
        <dbReference type="ARBA" id="ARBA00022777"/>
    </source>
</evidence>
<feature type="domain" description="Carbohydrate kinase PfkB" evidence="9">
    <location>
        <begin position="7"/>
        <end position="289"/>
    </location>
</feature>
<dbReference type="EMBL" id="JAQNCK010000016">
    <property type="protein sequence ID" value="MDC0828432.1"/>
    <property type="molecule type" value="Genomic_DNA"/>
</dbReference>
<dbReference type="InterPro" id="IPR022463">
    <property type="entry name" value="1-PFruKinase"/>
</dbReference>
<sequence>MIYTVTFNPSLDYIIRVNHFQTGEINKTYYENILPGGKGINVSIVLSNLGHDSTALGFMAGFTGKEIENRMNNFGCQTDFIQVKNGLSRINVKMKSDNETEINGMGPKITDENIQELFEKLDKLTKEDILVISGSIPSTLPDDIYERIMQHLQDKHIKIIVDATKNLMMNVLKYKPFLIKPNNHELGELFDVTLNTQDEVIPYALKLQEMGAQNVLISMAGQGAVFIDEQKTIHKSPAPKGTVVNSVGAGDSMVAGFISGYLNSDGDYKKAFLKGICAGSASAFSPNLCTKEEVEELLRSLNQ</sequence>
<evidence type="ECO:0000259" key="9">
    <source>
        <dbReference type="Pfam" id="PF00294"/>
    </source>
</evidence>
<keyword evidence="5 7" id="KW-0067">ATP-binding</keyword>
<dbReference type="CDD" id="cd01164">
    <property type="entry name" value="FruK_PfkB_like"/>
    <property type="match status" value="1"/>
</dbReference>
<dbReference type="InterPro" id="IPR029056">
    <property type="entry name" value="Ribokinase-like"/>
</dbReference>
<dbReference type="InterPro" id="IPR011611">
    <property type="entry name" value="PfkB_dom"/>
</dbReference>
<evidence type="ECO:0000313" key="11">
    <source>
        <dbReference type="EMBL" id="OUP61860.1"/>
    </source>
</evidence>
<evidence type="ECO:0000256" key="3">
    <source>
        <dbReference type="ARBA" id="ARBA00022741"/>
    </source>
</evidence>
<proteinExistence type="inferred from homology"/>
<evidence type="ECO:0000256" key="5">
    <source>
        <dbReference type="ARBA" id="ARBA00022840"/>
    </source>
</evidence>
<dbReference type="GO" id="GO:0009024">
    <property type="term" value="F:tagatose-6-phosphate kinase activity"/>
    <property type="evidence" value="ECO:0007669"/>
    <property type="project" value="UniProtKB-EC"/>
</dbReference>
<comment type="catalytic activity">
    <reaction evidence="7">
        <text>D-tagatofuranose 6-phosphate + ATP = D-tagatofuranose 1,6-bisphosphate + ADP + H(+)</text>
        <dbReference type="Rhea" id="RHEA:12420"/>
        <dbReference type="ChEBI" id="CHEBI:15378"/>
        <dbReference type="ChEBI" id="CHEBI:30616"/>
        <dbReference type="ChEBI" id="CHEBI:58694"/>
        <dbReference type="ChEBI" id="CHEBI:58695"/>
        <dbReference type="ChEBI" id="CHEBI:456216"/>
        <dbReference type="EC" id="2.7.1.144"/>
    </reaction>
</comment>
<keyword evidence="2 7" id="KW-0808">Transferase</keyword>
<dbReference type="SUPFAM" id="SSF53613">
    <property type="entry name" value="Ribokinase-like"/>
    <property type="match status" value="1"/>
</dbReference>
<name>A0A1Y3VJC9_9FIRM</name>
<comment type="similarity">
    <text evidence="1">Belongs to the carbohydrate kinase pfkB family.</text>
</comment>
<dbReference type="PANTHER" id="PTHR46566">
    <property type="entry name" value="1-PHOSPHOFRUCTOKINASE-RELATED"/>
    <property type="match status" value="1"/>
</dbReference>
<comment type="caution">
    <text evidence="11">The sequence shown here is derived from an EMBL/GenBank/DDBJ whole genome shotgun (WGS) entry which is preliminary data.</text>
</comment>
<dbReference type="InterPro" id="IPR017583">
    <property type="entry name" value="Tagatose/fructose_Pkinase"/>
</dbReference>
<comment type="catalytic activity">
    <reaction evidence="6 8">
        <text>beta-D-fructose 1-phosphate + ATP = beta-D-fructose 1,6-bisphosphate + ADP + H(+)</text>
        <dbReference type="Rhea" id="RHEA:14213"/>
        <dbReference type="ChEBI" id="CHEBI:15378"/>
        <dbReference type="ChEBI" id="CHEBI:30616"/>
        <dbReference type="ChEBI" id="CHEBI:32966"/>
        <dbReference type="ChEBI" id="CHEBI:138881"/>
        <dbReference type="ChEBI" id="CHEBI:456216"/>
        <dbReference type="EC" id="2.7.1.56"/>
    </reaction>
</comment>
<dbReference type="Proteomes" id="UP001220658">
    <property type="component" value="Unassembled WGS sequence"/>
</dbReference>
<dbReference type="InterPro" id="IPR002173">
    <property type="entry name" value="Carboh/pur_kinase_PfkB_CS"/>
</dbReference>
<organism evidence="11 12">
    <name type="scientific">Faecalitalea cylindroides</name>
    <dbReference type="NCBI Taxonomy" id="39483"/>
    <lineage>
        <taxon>Bacteria</taxon>
        <taxon>Bacillati</taxon>
        <taxon>Bacillota</taxon>
        <taxon>Erysipelotrichia</taxon>
        <taxon>Erysipelotrichales</taxon>
        <taxon>Erysipelotrichaceae</taxon>
        <taxon>Faecalitalea</taxon>
    </lineage>
</organism>
<dbReference type="PIRSF" id="PIRSF000535">
    <property type="entry name" value="1PFK/6PFK/LacC"/>
    <property type="match status" value="1"/>
</dbReference>
<comment type="similarity">
    <text evidence="7">Belongs to the carbohydrate kinase PfkB family. LacC subfamily.</text>
</comment>
<evidence type="ECO:0000256" key="2">
    <source>
        <dbReference type="ARBA" id="ARBA00022679"/>
    </source>
</evidence>
<accession>A0A1Y3VJC9</accession>
<dbReference type="GO" id="GO:0044281">
    <property type="term" value="P:small molecule metabolic process"/>
    <property type="evidence" value="ECO:0007669"/>
    <property type="project" value="UniProtKB-ARBA"/>
</dbReference>
<dbReference type="Proteomes" id="UP000195447">
    <property type="component" value="Unassembled WGS sequence"/>
</dbReference>
<protein>
    <recommendedName>
        <fullName evidence="7">Tagatose-6-phosphate kinase</fullName>
        <ecNumber evidence="7">2.7.1.144</ecNumber>
    </recommendedName>
</protein>
<keyword evidence="12" id="KW-1185">Reference proteome</keyword>
<dbReference type="NCBIfam" id="TIGR03828">
    <property type="entry name" value="pfkB"/>
    <property type="match status" value="1"/>
</dbReference>
<dbReference type="NCBIfam" id="TIGR03168">
    <property type="entry name" value="1-PFK"/>
    <property type="match status" value="1"/>
</dbReference>
<evidence type="ECO:0000313" key="12">
    <source>
        <dbReference type="Proteomes" id="UP000195447"/>
    </source>
</evidence>
<dbReference type="EMBL" id="NFKM01000001">
    <property type="protein sequence ID" value="OUP61860.1"/>
    <property type="molecule type" value="Genomic_DNA"/>
</dbReference>
<evidence type="ECO:0000256" key="1">
    <source>
        <dbReference type="ARBA" id="ARBA00005380"/>
    </source>
</evidence>
<dbReference type="GO" id="GO:0016052">
    <property type="term" value="P:carbohydrate catabolic process"/>
    <property type="evidence" value="ECO:0007669"/>
    <property type="project" value="UniProtKB-ARBA"/>
</dbReference>
<dbReference type="EC" id="2.7.1.144" evidence="7"/>
<evidence type="ECO:0000256" key="7">
    <source>
        <dbReference type="PIRNR" id="PIRNR000535"/>
    </source>
</evidence>
<keyword evidence="4 8" id="KW-0418">Kinase</keyword>
<dbReference type="PANTHER" id="PTHR46566:SF1">
    <property type="entry name" value="1-PHOSPHOFRUCTOKINASE"/>
    <property type="match status" value="1"/>
</dbReference>
<comment type="pathway">
    <text evidence="7">Carbohydrate metabolism; D-tagatose 6-phosphate degradation; D-glyceraldehyde 3-phosphate and glycerone phosphate from D-tagatose 6-phosphate: step 1/2.</text>
</comment>
<dbReference type="UniPathway" id="UPA00704">
    <property type="reaction ID" value="UER00715"/>
</dbReference>
<dbReference type="Pfam" id="PF00294">
    <property type="entry name" value="PfkB"/>
    <property type="match status" value="1"/>
</dbReference>
<evidence type="ECO:0000256" key="6">
    <source>
        <dbReference type="ARBA" id="ARBA00047745"/>
    </source>
</evidence>
<dbReference type="GO" id="GO:0005988">
    <property type="term" value="P:lactose metabolic process"/>
    <property type="evidence" value="ECO:0007669"/>
    <property type="project" value="UniProtKB-KW"/>
</dbReference>
<dbReference type="FunFam" id="3.40.1190.20:FF:000001">
    <property type="entry name" value="Phosphofructokinase"/>
    <property type="match status" value="1"/>
</dbReference>
<reference evidence="11" key="2">
    <citation type="journal article" date="2018" name="BMC Genomics">
        <title>Whole genome sequencing and function prediction of 133 gut anaerobes isolated from chicken caecum in pure cultures.</title>
        <authorList>
            <person name="Medvecky M."/>
            <person name="Cejkova D."/>
            <person name="Polansky O."/>
            <person name="Karasova D."/>
            <person name="Kubasova T."/>
            <person name="Cizek A."/>
            <person name="Rychlik I."/>
        </authorList>
    </citation>
    <scope>NUCLEOTIDE SEQUENCE</scope>
    <source>
        <strain evidence="11">An178</strain>
    </source>
</reference>
<dbReference type="GO" id="GO:0005829">
    <property type="term" value="C:cytosol"/>
    <property type="evidence" value="ECO:0007669"/>
    <property type="project" value="TreeGrafter"/>
</dbReference>
<gene>
    <name evidence="10" type="primary">pfkB</name>
    <name evidence="11" type="ORF">B5F14_00255</name>
    <name evidence="10" type="ORF">POG00_06860</name>
</gene>
<keyword evidence="7" id="KW-0423">Lactose metabolism</keyword>